<evidence type="ECO:0000313" key="3">
    <source>
        <dbReference type="Proteomes" id="UP000023152"/>
    </source>
</evidence>
<sequence>MRRKQMGTEKVAETRLELVVHLAEILCKLTSASEMQTLLPILIRGVNDSDEQACLGTCKALQGLLRERANETKEYLTELIKINLEEIRRRNNDNSPVSKQQLHMVCILTREHFDSVMDYLHKVPIPVPREVILLFKALVEDEPLRKKVIDYEIRAINDTPISMTAITPPVHIVMSIAMFSFIYVFIEIHFYHKLKTISFFFFFYN</sequence>
<dbReference type="InterPro" id="IPR048465">
    <property type="entry name" value="Maestro-like_HEAT"/>
</dbReference>
<reference evidence="2 3" key="1">
    <citation type="journal article" date="2013" name="Curr. Biol.">
        <title>The Genome of the Foraminiferan Reticulomyxa filosa.</title>
        <authorList>
            <person name="Glockner G."/>
            <person name="Hulsmann N."/>
            <person name="Schleicher M."/>
            <person name="Noegel A.A."/>
            <person name="Eichinger L."/>
            <person name="Gallinger C."/>
            <person name="Pawlowski J."/>
            <person name="Sierra R."/>
            <person name="Euteneuer U."/>
            <person name="Pillet L."/>
            <person name="Moustafa A."/>
            <person name="Platzer M."/>
            <person name="Groth M."/>
            <person name="Szafranski K."/>
            <person name="Schliwa M."/>
        </authorList>
    </citation>
    <scope>NUCLEOTIDE SEQUENCE [LARGE SCALE GENOMIC DNA]</scope>
</reference>
<evidence type="ECO:0000259" key="1">
    <source>
        <dbReference type="Pfam" id="PF21047"/>
    </source>
</evidence>
<evidence type="ECO:0000313" key="2">
    <source>
        <dbReference type="EMBL" id="ETO19400.1"/>
    </source>
</evidence>
<dbReference type="EMBL" id="ASPP01013695">
    <property type="protein sequence ID" value="ETO19400.1"/>
    <property type="molecule type" value="Genomic_DNA"/>
</dbReference>
<proteinExistence type="predicted"/>
<accession>X6MZF8</accession>
<organism evidence="2 3">
    <name type="scientific">Reticulomyxa filosa</name>
    <dbReference type="NCBI Taxonomy" id="46433"/>
    <lineage>
        <taxon>Eukaryota</taxon>
        <taxon>Sar</taxon>
        <taxon>Rhizaria</taxon>
        <taxon>Retaria</taxon>
        <taxon>Foraminifera</taxon>
        <taxon>Monothalamids</taxon>
        <taxon>Reticulomyxidae</taxon>
        <taxon>Reticulomyxa</taxon>
    </lineage>
</organism>
<gene>
    <name evidence="2" type="ORF">RFI_17833</name>
</gene>
<dbReference type="Pfam" id="PF21047">
    <property type="entry name" value="HEAT_Maestro"/>
    <property type="match status" value="1"/>
</dbReference>
<dbReference type="AlphaFoldDB" id="X6MZF8"/>
<comment type="caution">
    <text evidence="2">The sequence shown here is derived from an EMBL/GenBank/DDBJ whole genome shotgun (WGS) entry which is preliminary data.</text>
</comment>
<dbReference type="SUPFAM" id="SSF48371">
    <property type="entry name" value="ARM repeat"/>
    <property type="match status" value="1"/>
</dbReference>
<name>X6MZF8_RETFI</name>
<keyword evidence="3" id="KW-1185">Reference proteome</keyword>
<feature type="domain" description="Maestro-like HEAT-repeats" evidence="1">
    <location>
        <begin position="18"/>
        <end position="148"/>
    </location>
</feature>
<dbReference type="InterPro" id="IPR016024">
    <property type="entry name" value="ARM-type_fold"/>
</dbReference>
<dbReference type="OrthoDB" id="1884734at2759"/>
<feature type="non-terminal residue" evidence="2">
    <location>
        <position position="205"/>
    </location>
</feature>
<protein>
    <recommendedName>
        <fullName evidence="1">Maestro-like HEAT-repeats domain-containing protein</fullName>
    </recommendedName>
</protein>
<dbReference type="Proteomes" id="UP000023152">
    <property type="component" value="Unassembled WGS sequence"/>
</dbReference>